<name>A0AAJ1VQ97_9LACO</name>
<evidence type="ECO:0000259" key="1">
    <source>
        <dbReference type="Pfam" id="PF16595"/>
    </source>
</evidence>
<dbReference type="EMBL" id="SDWY01000001">
    <property type="protein sequence ID" value="MDN6899932.1"/>
    <property type="molecule type" value="Genomic_DNA"/>
</dbReference>
<accession>A0AAJ1VQ97</accession>
<reference evidence="2" key="1">
    <citation type="submission" date="2019-01" db="EMBL/GenBank/DDBJ databases">
        <title>Oenococcus sicerae UCMA17102.</title>
        <authorList>
            <person name="Cousin F.J."/>
            <person name="Le Guellec R."/>
            <person name="Cretenet M."/>
        </authorList>
    </citation>
    <scope>NUCLEOTIDE SEQUENCE</scope>
    <source>
        <strain evidence="2">UCMA17102</strain>
    </source>
</reference>
<dbReference type="Pfam" id="PF16595">
    <property type="entry name" value="Cas9_PI"/>
    <property type="match status" value="1"/>
</dbReference>
<evidence type="ECO:0000313" key="2">
    <source>
        <dbReference type="EMBL" id="MDN6899932.1"/>
    </source>
</evidence>
<proteinExistence type="predicted"/>
<evidence type="ECO:0000313" key="3">
    <source>
        <dbReference type="Proteomes" id="UP001167919"/>
    </source>
</evidence>
<protein>
    <recommendedName>
        <fullName evidence="1">CRISPR-associated endonuclease Cas9 PAM-interacting domain-containing protein</fullName>
    </recommendedName>
</protein>
<organism evidence="2 3">
    <name type="scientific">Oenococcus sicerae</name>
    <dbReference type="NCBI Taxonomy" id="2203724"/>
    <lineage>
        <taxon>Bacteria</taxon>
        <taxon>Bacillati</taxon>
        <taxon>Bacillota</taxon>
        <taxon>Bacilli</taxon>
        <taxon>Lactobacillales</taxon>
        <taxon>Lactobacillaceae</taxon>
        <taxon>Oenococcus</taxon>
    </lineage>
</organism>
<sequence>MMVNCTTRLSIKSVLHDKTKRKLVPYKGDKDPQYYGGFSSTTSAYSALVRVNKKDDHSNVVVKIPLAIANQIERKSTTVYDYISSLKIKGFETVILDSIKLGQLVRESDGSLFFLASSEYKHNAKELWVPNDIYQTVGKDLVTTSPNKDALAKIFNTLTSLAVEKRFNFYAKDVVHLRSLKNNFLQLDLSDQQKLLSDLIYILGNNAGYRDPIKKYFKTEKAWTSLQTKGNGQGGIKLSDGAEFIFQSPTGLFTRTISVTDLYKNKKTKE</sequence>
<comment type="caution">
    <text evidence="2">The sequence shown here is derived from an EMBL/GenBank/DDBJ whole genome shotgun (WGS) entry which is preliminary data.</text>
</comment>
<feature type="domain" description="CRISPR-associated endonuclease Cas9 PAM-interacting" evidence="1">
    <location>
        <begin position="10"/>
        <end position="255"/>
    </location>
</feature>
<dbReference type="AlphaFoldDB" id="A0AAJ1VQ97"/>
<dbReference type="InterPro" id="IPR032237">
    <property type="entry name" value="Cas9_PI"/>
</dbReference>
<dbReference type="Proteomes" id="UP001167919">
    <property type="component" value="Unassembled WGS sequence"/>
</dbReference>
<gene>
    <name evidence="2" type="ORF">EVC35_02780</name>
</gene>